<dbReference type="RefSeq" id="WP_196282831.1">
    <property type="nucleotide sequence ID" value="NZ_JADQDQ010000006.1"/>
</dbReference>
<dbReference type="EMBL" id="JADQDQ010000006">
    <property type="protein sequence ID" value="MBF9238449.1"/>
    <property type="molecule type" value="Genomic_DNA"/>
</dbReference>
<evidence type="ECO:0000259" key="2">
    <source>
        <dbReference type="Pfam" id="PF14344"/>
    </source>
</evidence>
<dbReference type="InterPro" id="IPR025510">
    <property type="entry name" value="DUF4397"/>
</dbReference>
<feature type="domain" description="DUF4397" evidence="2">
    <location>
        <begin position="48"/>
        <end position="148"/>
    </location>
</feature>
<name>A0ABS0IJ98_9BACT</name>
<comment type="caution">
    <text evidence="3">The sequence shown here is derived from an EMBL/GenBank/DDBJ whole genome shotgun (WGS) entry which is preliminary data.</text>
</comment>
<keyword evidence="4" id="KW-1185">Reference proteome</keyword>
<protein>
    <submittedName>
        <fullName evidence="3">DUF4397 domain-containing protein</fullName>
    </submittedName>
</protein>
<sequence length="246" mass="25422">MNTSFIFRRAFQALLPATLLLAACGKDDVATPIVDQGRINAYHMAASANVPVKILFDDVEKATLTYGQSSGYQTINAGSRTIKVNVASSGASAFAPQTVTVEKDRSYSYFAYANTATTVAGLLVPDDLTAPAAGKAKIRLVHLGLDSPSPLKLSTTAAAISDIPNTTTNFASASAFVEIQPGQYNVAVTSGALSVPVVNVGDGSGSGAGTNKTYEAGKIYTVVVRGNSSPLVSADLQTKAVLIQNN</sequence>
<reference evidence="3 4" key="1">
    <citation type="submission" date="2020-11" db="EMBL/GenBank/DDBJ databases">
        <authorList>
            <person name="Kim M.K."/>
        </authorList>
    </citation>
    <scope>NUCLEOTIDE SEQUENCE [LARGE SCALE GENOMIC DNA]</scope>
    <source>
        <strain evidence="3 4">BT683</strain>
    </source>
</reference>
<evidence type="ECO:0000313" key="3">
    <source>
        <dbReference type="EMBL" id="MBF9238449.1"/>
    </source>
</evidence>
<evidence type="ECO:0000313" key="4">
    <source>
        <dbReference type="Proteomes" id="UP000597617"/>
    </source>
</evidence>
<feature type="signal peptide" evidence="1">
    <location>
        <begin position="1"/>
        <end position="22"/>
    </location>
</feature>
<dbReference type="Proteomes" id="UP000597617">
    <property type="component" value="Unassembled WGS sequence"/>
</dbReference>
<proteinExistence type="predicted"/>
<organism evidence="3 4">
    <name type="scientific">Hymenobacter jeongseonensis</name>
    <dbReference type="NCBI Taxonomy" id="2791027"/>
    <lineage>
        <taxon>Bacteria</taxon>
        <taxon>Pseudomonadati</taxon>
        <taxon>Bacteroidota</taxon>
        <taxon>Cytophagia</taxon>
        <taxon>Cytophagales</taxon>
        <taxon>Hymenobacteraceae</taxon>
        <taxon>Hymenobacter</taxon>
    </lineage>
</organism>
<accession>A0ABS0IJ98</accession>
<evidence type="ECO:0000256" key="1">
    <source>
        <dbReference type="SAM" id="SignalP"/>
    </source>
</evidence>
<feature type="chain" id="PRO_5046935688" evidence="1">
    <location>
        <begin position="23"/>
        <end position="246"/>
    </location>
</feature>
<keyword evidence="1" id="KW-0732">Signal</keyword>
<gene>
    <name evidence="3" type="ORF">I2I05_13670</name>
</gene>
<dbReference type="Pfam" id="PF14344">
    <property type="entry name" value="DUF4397"/>
    <property type="match status" value="1"/>
</dbReference>